<comment type="similarity">
    <text evidence="2 11">Belongs to the 'phage' integrase family. XerD subfamily.</text>
</comment>
<dbReference type="InterPro" id="IPR004107">
    <property type="entry name" value="Integrase_SAM-like_N"/>
</dbReference>
<dbReference type="HAMAP" id="MF_01808">
    <property type="entry name" value="Recomb_XerC_XerD"/>
    <property type="match status" value="1"/>
</dbReference>
<evidence type="ECO:0000259" key="12">
    <source>
        <dbReference type="PROSITE" id="PS51898"/>
    </source>
</evidence>
<dbReference type="Pfam" id="PF00589">
    <property type="entry name" value="Phage_integrase"/>
    <property type="match status" value="1"/>
</dbReference>
<feature type="active site" evidence="11">
    <location>
        <position position="253"/>
    </location>
</feature>
<keyword evidence="4 11" id="KW-0963">Cytoplasm</keyword>
<evidence type="ECO:0000256" key="11">
    <source>
        <dbReference type="HAMAP-Rule" id="MF_01807"/>
    </source>
</evidence>
<keyword evidence="15" id="KW-1185">Reference proteome</keyword>
<evidence type="ECO:0000256" key="9">
    <source>
        <dbReference type="ARBA" id="ARBA00023172"/>
    </source>
</evidence>
<feature type="domain" description="Core-binding (CB)" evidence="13">
    <location>
        <begin position="11"/>
        <end position="97"/>
    </location>
</feature>
<keyword evidence="8 11" id="KW-0238">DNA-binding</keyword>
<dbReference type="PANTHER" id="PTHR30349:SF81">
    <property type="entry name" value="TYROSINE RECOMBINASE XERC"/>
    <property type="match status" value="1"/>
</dbReference>
<dbReference type="Proteomes" id="UP001225316">
    <property type="component" value="Unassembled WGS sequence"/>
</dbReference>
<feature type="domain" description="Tyr recombinase" evidence="12">
    <location>
        <begin position="118"/>
        <end position="301"/>
    </location>
</feature>
<dbReference type="PROSITE" id="PS51898">
    <property type="entry name" value="TYR_RECOMBINASE"/>
    <property type="match status" value="1"/>
</dbReference>
<name>A0ABU1ANY4_9BACT</name>
<evidence type="ECO:0000256" key="5">
    <source>
        <dbReference type="ARBA" id="ARBA00022618"/>
    </source>
</evidence>
<comment type="function">
    <text evidence="11">Site-specific tyrosine recombinase, which acts by catalyzing the cutting and rejoining of the recombining DNA molecules. The XerC-XerD complex is essential to convert dimers of the bacterial chromosome into monomers to permit their segregation at cell division. It also contributes to the segregational stability of plasmids.</text>
</comment>
<evidence type="ECO:0000256" key="10">
    <source>
        <dbReference type="ARBA" id="ARBA00023306"/>
    </source>
</evidence>
<evidence type="ECO:0000256" key="3">
    <source>
        <dbReference type="ARBA" id="ARBA00015810"/>
    </source>
</evidence>
<protein>
    <recommendedName>
        <fullName evidence="3 11">Tyrosine recombinase XerD</fullName>
    </recommendedName>
</protein>
<dbReference type="InterPro" id="IPR010998">
    <property type="entry name" value="Integrase_recombinase_N"/>
</dbReference>
<keyword evidence="5 11" id="KW-0132">Cell division</keyword>
<dbReference type="NCBIfam" id="TIGR02225">
    <property type="entry name" value="recomb_XerD"/>
    <property type="match status" value="1"/>
</dbReference>
<keyword evidence="9 11" id="KW-0233">DNA recombination</keyword>
<dbReference type="PROSITE" id="PS51900">
    <property type="entry name" value="CB"/>
    <property type="match status" value="1"/>
</dbReference>
<dbReference type="EMBL" id="JARXHW010000001">
    <property type="protein sequence ID" value="MDQ8205879.1"/>
    <property type="molecule type" value="Genomic_DNA"/>
</dbReference>
<evidence type="ECO:0000256" key="8">
    <source>
        <dbReference type="ARBA" id="ARBA00023125"/>
    </source>
</evidence>
<dbReference type="InterPro" id="IPR044068">
    <property type="entry name" value="CB"/>
</dbReference>
<dbReference type="InterPro" id="IPR050090">
    <property type="entry name" value="Tyrosine_recombinase_XerCD"/>
</dbReference>
<dbReference type="CDD" id="cd00798">
    <property type="entry name" value="INT_XerDC_C"/>
    <property type="match status" value="1"/>
</dbReference>
<comment type="subcellular location">
    <subcellularLocation>
        <location evidence="1 11">Cytoplasm</location>
    </subcellularLocation>
</comment>
<feature type="active site" evidence="11">
    <location>
        <position position="158"/>
    </location>
</feature>
<feature type="active site" evidence="11">
    <location>
        <position position="182"/>
    </location>
</feature>
<dbReference type="Gene3D" id="1.10.150.130">
    <property type="match status" value="1"/>
</dbReference>
<evidence type="ECO:0000256" key="4">
    <source>
        <dbReference type="ARBA" id="ARBA00022490"/>
    </source>
</evidence>
<comment type="subunit">
    <text evidence="11">Forms a cyclic heterotetrameric complex composed of two molecules of XerC and two molecules of XerD.</text>
</comment>
<dbReference type="InterPro" id="IPR011932">
    <property type="entry name" value="Recomb_XerD"/>
</dbReference>
<dbReference type="InterPro" id="IPR002104">
    <property type="entry name" value="Integrase_catalytic"/>
</dbReference>
<dbReference type="InterPro" id="IPR013762">
    <property type="entry name" value="Integrase-like_cat_sf"/>
</dbReference>
<evidence type="ECO:0000259" key="13">
    <source>
        <dbReference type="PROSITE" id="PS51900"/>
    </source>
</evidence>
<sequence>MSKDLLDQIPVAFTEPLESFLAWLELERGLSANTLSAYTRDLVQCVEFLVEAGVADWQHVASADVAAWTASLSRAGFARSSQARKLSALRMLAKHLVRENVRKDDVTELLGSPKLSRDLPDVLTREEVERLLNAPSAVSPHGLRDRAILELFYSSGLRVSELCGILLQSINLDEGYVRVFGKGSKERIAPIGSAAVQAVRDYLVGGRPHLVKARTGSEVFLSQQGRAISRKMIWVLVKEHAKRAGIKKPIKPHLLRHSFATHLLEGGADLRVIQEMLGHADISTTQIYTSVQSQRLVDEHALYHPRAKKKATPKSGL</sequence>
<feature type="active site" evidence="11">
    <location>
        <position position="256"/>
    </location>
</feature>
<feature type="active site" description="O-(3'-phospho-DNA)-tyrosine intermediate" evidence="11">
    <location>
        <position position="288"/>
    </location>
</feature>
<dbReference type="RefSeq" id="WP_308947834.1">
    <property type="nucleotide sequence ID" value="NZ_JARXHW010000001.1"/>
</dbReference>
<gene>
    <name evidence="11 14" type="primary">xerD</name>
    <name evidence="14" type="ORF">QEH52_00005</name>
</gene>
<proteinExistence type="inferred from homology"/>
<keyword evidence="7 11" id="KW-0229">DNA integration</keyword>
<reference evidence="14 15" key="1">
    <citation type="submission" date="2023-04" db="EMBL/GenBank/DDBJ databases">
        <title>A novel bacteria isolated from coastal sediment.</title>
        <authorList>
            <person name="Liu X.-J."/>
            <person name="Du Z.-J."/>
        </authorList>
    </citation>
    <scope>NUCLEOTIDE SEQUENCE [LARGE SCALE GENOMIC DNA]</scope>
    <source>
        <strain evidence="14 15">SDUM461003</strain>
    </source>
</reference>
<organism evidence="14 15">
    <name type="scientific">Thalassobacterium maritimum</name>
    <dbReference type="NCBI Taxonomy" id="3041265"/>
    <lineage>
        <taxon>Bacteria</taxon>
        <taxon>Pseudomonadati</taxon>
        <taxon>Verrucomicrobiota</taxon>
        <taxon>Opitutia</taxon>
        <taxon>Puniceicoccales</taxon>
        <taxon>Coraliomargaritaceae</taxon>
        <taxon>Thalassobacterium</taxon>
    </lineage>
</organism>
<accession>A0ABU1ANY4</accession>
<dbReference type="InterPro" id="IPR023009">
    <property type="entry name" value="Tyrosine_recombinase_XerC/XerD"/>
</dbReference>
<keyword evidence="6 11" id="KW-0159">Chromosome partition</keyword>
<evidence type="ECO:0000256" key="2">
    <source>
        <dbReference type="ARBA" id="ARBA00010450"/>
    </source>
</evidence>
<keyword evidence="10 11" id="KW-0131">Cell cycle</keyword>
<evidence type="ECO:0000256" key="7">
    <source>
        <dbReference type="ARBA" id="ARBA00022908"/>
    </source>
</evidence>
<evidence type="ECO:0000256" key="6">
    <source>
        <dbReference type="ARBA" id="ARBA00022829"/>
    </source>
</evidence>
<comment type="caution">
    <text evidence="14">The sequence shown here is derived from an EMBL/GenBank/DDBJ whole genome shotgun (WGS) entry which is preliminary data.</text>
</comment>
<dbReference type="Gene3D" id="1.10.443.10">
    <property type="entry name" value="Intergrase catalytic core"/>
    <property type="match status" value="1"/>
</dbReference>
<evidence type="ECO:0000313" key="15">
    <source>
        <dbReference type="Proteomes" id="UP001225316"/>
    </source>
</evidence>
<evidence type="ECO:0000256" key="1">
    <source>
        <dbReference type="ARBA" id="ARBA00004496"/>
    </source>
</evidence>
<dbReference type="HAMAP" id="MF_01807">
    <property type="entry name" value="Recomb_XerD"/>
    <property type="match status" value="1"/>
</dbReference>
<dbReference type="SUPFAM" id="SSF56349">
    <property type="entry name" value="DNA breaking-rejoining enzymes"/>
    <property type="match status" value="1"/>
</dbReference>
<dbReference type="InterPro" id="IPR011010">
    <property type="entry name" value="DNA_brk_join_enz"/>
</dbReference>
<dbReference type="SUPFAM" id="SSF47823">
    <property type="entry name" value="lambda integrase-like, N-terminal domain"/>
    <property type="match status" value="1"/>
</dbReference>
<dbReference type="Pfam" id="PF02899">
    <property type="entry name" value="Phage_int_SAM_1"/>
    <property type="match status" value="1"/>
</dbReference>
<dbReference type="PANTHER" id="PTHR30349">
    <property type="entry name" value="PHAGE INTEGRASE-RELATED"/>
    <property type="match status" value="1"/>
</dbReference>
<dbReference type="NCBIfam" id="NF001399">
    <property type="entry name" value="PRK00283.1"/>
    <property type="match status" value="1"/>
</dbReference>
<evidence type="ECO:0000313" key="14">
    <source>
        <dbReference type="EMBL" id="MDQ8205879.1"/>
    </source>
</evidence>
<feature type="active site" evidence="11">
    <location>
        <position position="279"/>
    </location>
</feature>